<accession>A0A915LXW6</accession>
<evidence type="ECO:0000313" key="1">
    <source>
        <dbReference type="Proteomes" id="UP000887561"/>
    </source>
</evidence>
<reference evidence="2" key="1">
    <citation type="submission" date="2022-11" db="UniProtKB">
        <authorList>
            <consortium name="WormBaseParasite"/>
        </authorList>
    </citation>
    <scope>IDENTIFICATION</scope>
</reference>
<proteinExistence type="predicted"/>
<sequence length="91" mass="10349">MDSNSDNLAQTNMTRNTSLTSIESGFVSLNELKTKEQMAVEIDSISNKIEEKKKDAEIFIKIGRVSNFFKELVEKARFNAKLKLQTTFADK</sequence>
<protein>
    <submittedName>
        <fullName evidence="2">Uncharacterized protein</fullName>
    </submittedName>
</protein>
<dbReference type="AlphaFoldDB" id="A0A915LXW6"/>
<dbReference type="Proteomes" id="UP000887561">
    <property type="component" value="Unplaced"/>
</dbReference>
<organism evidence="1 2">
    <name type="scientific">Meloidogyne javanica</name>
    <name type="common">Root-knot nematode worm</name>
    <dbReference type="NCBI Taxonomy" id="6303"/>
    <lineage>
        <taxon>Eukaryota</taxon>
        <taxon>Metazoa</taxon>
        <taxon>Ecdysozoa</taxon>
        <taxon>Nematoda</taxon>
        <taxon>Chromadorea</taxon>
        <taxon>Rhabditida</taxon>
        <taxon>Tylenchina</taxon>
        <taxon>Tylenchomorpha</taxon>
        <taxon>Tylenchoidea</taxon>
        <taxon>Meloidogynidae</taxon>
        <taxon>Meloidogyninae</taxon>
        <taxon>Meloidogyne</taxon>
        <taxon>Meloidogyne incognita group</taxon>
    </lineage>
</organism>
<evidence type="ECO:0000313" key="2">
    <source>
        <dbReference type="WBParaSite" id="scaffold1937_cov283.g3901"/>
    </source>
</evidence>
<keyword evidence="1" id="KW-1185">Reference proteome</keyword>
<name>A0A915LXW6_MELJA</name>
<dbReference type="WBParaSite" id="scaffold1937_cov283.g3901">
    <property type="protein sequence ID" value="scaffold1937_cov283.g3901"/>
    <property type="gene ID" value="scaffold1937_cov283.g3901"/>
</dbReference>